<sequence length="669" mass="73155">MALHLAVELQDLEIVRMLLDAEADVNFQQRRLLPPLTIACYTGNMEIAALLIEKGANIRSTEIDSGTLGSRESTDDVFADCNQASALHAASAGDHYEIAAMLLSRGMDPNYRVAGFATPIAVAASSGSLRTIKLLLEFGAVVYNPSDVPNALVRAVTSNKPQYGMQLLLERLVDSPHLLPACEEALEEVLKQGDEDLLLSLVEKVPKSLCAFAIVCRFGSSRAASMILSNGIDVNGDLGNGVRALQLAAYHQHLGLVFFLIKEGADACIIDPLYGSPISAVLEGLLASVEGHNSPQYKLLPETKYPRKVNPALKDDSGTSSRQAYDYPTSRYGKGRLPLSKKIGLSKRLVKILSEAGADVNIMNRPLGPPLHIAAYIGDTSLLKCLLLQGTHIASDGGYFGSALIAAMIQDRHAAFNFLLTRGINVNTYPKTFGTALHYACRYKNSETVQTILDNGGDPDLYGAELESPLAAVLGRVVKEPARYRIEREADSNFKPILDVLLRNGHAFHIRDADLVLAAQVELSHLRSSGKSTVEMIIEHHPELHVDQGVIIAAVSASSCEENSLKSLLQHAKAMKITPEILKCVKKPEILKTLFHFQPQCEITHEVFEALVRVDYDGPYLIEILLDQCSHLDLTPAIIVSFLRECSRPIVPNRSFVDFYKDYLITLQE</sequence>
<evidence type="ECO:0000256" key="2">
    <source>
        <dbReference type="ARBA" id="ARBA00023043"/>
    </source>
</evidence>
<keyword evidence="2 3" id="KW-0040">ANK repeat</keyword>
<gene>
    <name evidence="4" type="ORF">PENSTE_c009G06248</name>
</gene>
<protein>
    <submittedName>
        <fullName evidence="4">Uncharacterized protein</fullName>
    </submittedName>
</protein>
<name>A0A1V6T9U0_9EURO</name>
<proteinExistence type="predicted"/>
<dbReference type="Pfam" id="PF12796">
    <property type="entry name" value="Ank_2"/>
    <property type="match status" value="2"/>
</dbReference>
<accession>A0A1V6T9U0</accession>
<dbReference type="STRING" id="303698.A0A1V6T9U0"/>
<dbReference type="PROSITE" id="PS50088">
    <property type="entry name" value="ANK_REPEAT"/>
    <property type="match status" value="5"/>
</dbReference>
<dbReference type="InterPro" id="IPR002110">
    <property type="entry name" value="Ankyrin_rpt"/>
</dbReference>
<keyword evidence="1" id="KW-0677">Repeat</keyword>
<dbReference type="EMBL" id="MLKD01000009">
    <property type="protein sequence ID" value="OQE23115.1"/>
    <property type="molecule type" value="Genomic_DNA"/>
</dbReference>
<evidence type="ECO:0000256" key="3">
    <source>
        <dbReference type="PROSITE-ProRule" id="PRU00023"/>
    </source>
</evidence>
<organism evidence="4 5">
    <name type="scientific">Penicillium steckii</name>
    <dbReference type="NCBI Taxonomy" id="303698"/>
    <lineage>
        <taxon>Eukaryota</taxon>
        <taxon>Fungi</taxon>
        <taxon>Dikarya</taxon>
        <taxon>Ascomycota</taxon>
        <taxon>Pezizomycotina</taxon>
        <taxon>Eurotiomycetes</taxon>
        <taxon>Eurotiomycetidae</taxon>
        <taxon>Eurotiales</taxon>
        <taxon>Aspergillaceae</taxon>
        <taxon>Penicillium</taxon>
    </lineage>
</organism>
<comment type="caution">
    <text evidence="4">The sequence shown here is derived from an EMBL/GenBank/DDBJ whole genome shotgun (WGS) entry which is preliminary data.</text>
</comment>
<feature type="repeat" description="ANK" evidence="3">
    <location>
        <begin position="35"/>
        <end position="63"/>
    </location>
</feature>
<dbReference type="Gene3D" id="1.25.40.20">
    <property type="entry name" value="Ankyrin repeat-containing domain"/>
    <property type="match status" value="3"/>
</dbReference>
<dbReference type="OrthoDB" id="4367553at2759"/>
<dbReference type="SUPFAM" id="SSF48403">
    <property type="entry name" value="Ankyrin repeat"/>
    <property type="match status" value="2"/>
</dbReference>
<evidence type="ECO:0000256" key="1">
    <source>
        <dbReference type="ARBA" id="ARBA00022737"/>
    </source>
</evidence>
<feature type="repeat" description="ANK" evidence="3">
    <location>
        <begin position="240"/>
        <end position="272"/>
    </location>
</feature>
<dbReference type="PROSITE" id="PS50297">
    <property type="entry name" value="ANK_REP_REGION"/>
    <property type="match status" value="2"/>
</dbReference>
<feature type="repeat" description="ANK" evidence="3">
    <location>
        <begin position="432"/>
        <end position="464"/>
    </location>
</feature>
<evidence type="ECO:0000313" key="4">
    <source>
        <dbReference type="EMBL" id="OQE23115.1"/>
    </source>
</evidence>
<feature type="repeat" description="ANK" evidence="3">
    <location>
        <begin position="82"/>
        <end position="114"/>
    </location>
</feature>
<dbReference type="AlphaFoldDB" id="A0A1V6T9U0"/>
<reference evidence="5" key="1">
    <citation type="journal article" date="2017" name="Nat. Microbiol.">
        <title>Global analysis of biosynthetic gene clusters reveals vast potential of secondary metabolite production in Penicillium species.</title>
        <authorList>
            <person name="Nielsen J.C."/>
            <person name="Grijseels S."/>
            <person name="Prigent S."/>
            <person name="Ji B."/>
            <person name="Dainat J."/>
            <person name="Nielsen K.F."/>
            <person name="Frisvad J.C."/>
            <person name="Workman M."/>
            <person name="Nielsen J."/>
        </authorList>
    </citation>
    <scope>NUCLEOTIDE SEQUENCE [LARGE SCALE GENOMIC DNA]</scope>
    <source>
        <strain evidence="5">IBT 24891</strain>
    </source>
</reference>
<dbReference type="PANTHER" id="PTHR24173:SF74">
    <property type="entry name" value="ANKYRIN REPEAT DOMAIN-CONTAINING PROTEIN 16"/>
    <property type="match status" value="1"/>
</dbReference>
<keyword evidence="5" id="KW-1185">Reference proteome</keyword>
<dbReference type="PANTHER" id="PTHR24173">
    <property type="entry name" value="ANKYRIN REPEAT CONTAINING"/>
    <property type="match status" value="1"/>
</dbReference>
<dbReference type="SMART" id="SM00248">
    <property type="entry name" value="ANK"/>
    <property type="match status" value="8"/>
</dbReference>
<dbReference type="InterPro" id="IPR036770">
    <property type="entry name" value="Ankyrin_rpt-contain_sf"/>
</dbReference>
<evidence type="ECO:0000313" key="5">
    <source>
        <dbReference type="Proteomes" id="UP000191285"/>
    </source>
</evidence>
<feature type="repeat" description="ANK" evidence="3">
    <location>
        <begin position="1"/>
        <end position="30"/>
    </location>
</feature>
<dbReference type="Proteomes" id="UP000191285">
    <property type="component" value="Unassembled WGS sequence"/>
</dbReference>